<dbReference type="InterPro" id="IPR035421">
    <property type="entry name" value="Terminase_6C"/>
</dbReference>
<keyword evidence="3" id="KW-0547">Nucleotide-binding</keyword>
<dbReference type="Pfam" id="PF17289">
    <property type="entry name" value="Terminase_6C"/>
    <property type="match status" value="1"/>
</dbReference>
<dbReference type="STRING" id="1827387.A4S15_03200"/>
<keyword evidence="1" id="KW-1188">Viral release from host cell</keyword>
<organism evidence="3 4">
    <name type="scientific">Candidatus Raskinella chloraquaticus</name>
    <dbReference type="NCBI Taxonomy" id="1951219"/>
    <lineage>
        <taxon>Bacteria</taxon>
        <taxon>Pseudomonadati</taxon>
        <taxon>Pseudomonadota</taxon>
        <taxon>Alphaproteobacteria</taxon>
        <taxon>Hyphomicrobiales</taxon>
        <taxon>Phreatobacteraceae</taxon>
        <taxon>Candidatus Raskinella</taxon>
    </lineage>
</organism>
<evidence type="ECO:0000313" key="3">
    <source>
        <dbReference type="EMBL" id="OQW49728.1"/>
    </source>
</evidence>
<proteinExistence type="predicted"/>
<feature type="domain" description="Terminase large subunit gp17-like C-terminal" evidence="2">
    <location>
        <begin position="273"/>
        <end position="420"/>
    </location>
</feature>
<dbReference type="Gene3D" id="3.40.50.300">
    <property type="entry name" value="P-loop containing nucleotide triphosphate hydrolases"/>
    <property type="match status" value="1"/>
</dbReference>
<comment type="caution">
    <text evidence="3">The sequence shown here is derived from an EMBL/GenBank/DDBJ whole genome shotgun (WGS) entry which is preliminary data.</text>
</comment>
<dbReference type="InterPro" id="IPR027417">
    <property type="entry name" value="P-loop_NTPase"/>
</dbReference>
<protein>
    <submittedName>
        <fullName evidence="3">ATP-binding protein</fullName>
    </submittedName>
</protein>
<keyword evidence="3" id="KW-0067">ATP-binding</keyword>
<gene>
    <name evidence="3" type="ORF">A4S15_03200</name>
</gene>
<dbReference type="Gene3D" id="3.30.420.240">
    <property type="match status" value="1"/>
</dbReference>
<dbReference type="GO" id="GO:0005524">
    <property type="term" value="F:ATP binding"/>
    <property type="evidence" value="ECO:0007669"/>
    <property type="project" value="UniProtKB-KW"/>
</dbReference>
<dbReference type="EMBL" id="LWDL01000031">
    <property type="protein sequence ID" value="OQW49728.1"/>
    <property type="molecule type" value="Genomic_DNA"/>
</dbReference>
<name>A0A1W9HQH5_9HYPH</name>
<dbReference type="Proteomes" id="UP000192872">
    <property type="component" value="Unassembled WGS sequence"/>
</dbReference>
<sequence length="435" mass="47861">MKSLRAAYLALPTRRMRDRFLKGLSDREAAAWLFAFEKEWARPEQLPPPGDWRTWLFMGGRGAGKTRAGAEWIRSRVMGADPPSRIALIGETYADVRDVMIDGVSGLLAVYPPGERPSWLPSRRRLEWRNGTIAQVFSADEPDGLRGPQFDLAWADEVAKWRYAERCWDNLQFALRLGVRPRQLVTTTPRPLPLLQQLLNAPDCVVTRAGTAANPYLPAAFLEAMQRKYGGTRLGRQELDGDIITERADALWTREIIEAARRQEAPHLKRIVIAIDPAATSRRNADATGIVAAGQGADGRGYVLDDATISNARPDQWAARAVALYHRHEADALVAEVNQGGDMVAAVIAAVDPQVVVTPVRATRGKVLRAEPIAALYAQGRISHVGCFPALEDELCDFGVDGLSGGRSPDRLDALVWALTALRLTTDAAPRLRSL</sequence>
<evidence type="ECO:0000259" key="2">
    <source>
        <dbReference type="Pfam" id="PF17289"/>
    </source>
</evidence>
<reference evidence="3 4" key="1">
    <citation type="journal article" date="2017" name="Water Res.">
        <title>Comammox in drinking water systems.</title>
        <authorList>
            <person name="Wang Y."/>
            <person name="Ma L."/>
            <person name="Mao Y."/>
            <person name="Jiang X."/>
            <person name="Xia Y."/>
            <person name="Yu K."/>
            <person name="Li B."/>
            <person name="Zhang T."/>
        </authorList>
    </citation>
    <scope>NUCLEOTIDE SEQUENCE [LARGE SCALE GENOMIC DNA]</scope>
    <source>
        <strain evidence="3">SG_bin8</strain>
    </source>
</reference>
<evidence type="ECO:0000313" key="4">
    <source>
        <dbReference type="Proteomes" id="UP000192872"/>
    </source>
</evidence>
<dbReference type="AlphaFoldDB" id="A0A1W9HQH5"/>
<evidence type="ECO:0000256" key="1">
    <source>
        <dbReference type="ARBA" id="ARBA00022612"/>
    </source>
</evidence>
<dbReference type="Pfam" id="PF03237">
    <property type="entry name" value="Terminase_6N"/>
    <property type="match status" value="1"/>
</dbReference>
<accession>A0A1W9HQH5</accession>